<organism evidence="2 3">
    <name type="scientific">Eikenella corrodens</name>
    <dbReference type="NCBI Taxonomy" id="539"/>
    <lineage>
        <taxon>Bacteria</taxon>
        <taxon>Pseudomonadati</taxon>
        <taxon>Pseudomonadota</taxon>
        <taxon>Betaproteobacteria</taxon>
        <taxon>Neisseriales</taxon>
        <taxon>Neisseriaceae</taxon>
        <taxon>Eikenella</taxon>
    </lineage>
</organism>
<evidence type="ECO:0000259" key="1">
    <source>
        <dbReference type="Pfam" id="PF07045"/>
    </source>
</evidence>
<dbReference type="EMBL" id="CP034670">
    <property type="protein sequence ID" value="AZR59548.1"/>
    <property type="molecule type" value="Genomic_DNA"/>
</dbReference>
<accession>A0A3S9SJC8</accession>
<reference evidence="2 3" key="1">
    <citation type="submission" date="2018-12" db="EMBL/GenBank/DDBJ databases">
        <title>Genome sequencing of Eikenella corrodens KCOM 3110 (= JS217).</title>
        <authorList>
            <person name="Koo J.-K."/>
            <person name="Park S.-N."/>
            <person name="Lim Y.K."/>
        </authorList>
    </citation>
    <scope>NUCLEOTIDE SEQUENCE [LARGE SCALE GENOMIC DNA]</scope>
    <source>
        <strain evidence="2 3">KCOM 3110</strain>
    </source>
</reference>
<feature type="domain" description="DUF1330" evidence="1">
    <location>
        <begin position="1"/>
        <end position="35"/>
    </location>
</feature>
<sequence>MRFPAMASARAWYYSPEYEQCKTIRLGATTGRAVLPDVVN</sequence>
<dbReference type="SUPFAM" id="SSF54909">
    <property type="entry name" value="Dimeric alpha+beta barrel"/>
    <property type="match status" value="1"/>
</dbReference>
<dbReference type="InterPro" id="IPR011008">
    <property type="entry name" value="Dimeric_a/b-barrel"/>
</dbReference>
<dbReference type="Pfam" id="PF07045">
    <property type="entry name" value="DUF1330"/>
    <property type="match status" value="1"/>
</dbReference>
<proteinExistence type="predicted"/>
<dbReference type="AlphaFoldDB" id="A0A3S9SJC8"/>
<dbReference type="Gene3D" id="3.30.70.100">
    <property type="match status" value="1"/>
</dbReference>
<evidence type="ECO:0000313" key="3">
    <source>
        <dbReference type="Proteomes" id="UP000282435"/>
    </source>
</evidence>
<name>A0A3S9SJC8_EIKCO</name>
<gene>
    <name evidence="2" type="ORF">ELB75_05620</name>
</gene>
<protein>
    <submittedName>
        <fullName evidence="2">DUF1330 domain-containing protein</fullName>
    </submittedName>
</protein>
<dbReference type="OrthoDB" id="516779at2"/>
<evidence type="ECO:0000313" key="2">
    <source>
        <dbReference type="EMBL" id="AZR59548.1"/>
    </source>
</evidence>
<dbReference type="Proteomes" id="UP000282435">
    <property type="component" value="Chromosome"/>
</dbReference>
<dbReference type="InterPro" id="IPR010753">
    <property type="entry name" value="DUF1330"/>
</dbReference>